<dbReference type="CDD" id="cd02440">
    <property type="entry name" value="AdoMet_MTases"/>
    <property type="match status" value="1"/>
</dbReference>
<name>A0A367YWL1_9ACTN</name>
<evidence type="ECO:0000259" key="4">
    <source>
        <dbReference type="Pfam" id="PF21302"/>
    </source>
</evidence>
<keyword evidence="5" id="KW-0489">Methyltransferase</keyword>
<feature type="binding site" evidence="1">
    <location>
        <position position="16"/>
    </location>
    <ligand>
        <name>Zn(2+)</name>
        <dbReference type="ChEBI" id="CHEBI:29105"/>
    </ligand>
</feature>
<reference evidence="5 6" key="1">
    <citation type="submission" date="2018-07" db="EMBL/GenBank/DDBJ databases">
        <title>Desertimonas flava gen. nov. sp. nov.</title>
        <authorList>
            <person name="Liu S."/>
        </authorList>
    </citation>
    <scope>NUCLEOTIDE SEQUENCE [LARGE SCALE GENOMIC DNA]</scope>
    <source>
        <strain evidence="5 6">16Sb5-5</strain>
    </source>
</reference>
<evidence type="ECO:0000313" key="6">
    <source>
        <dbReference type="Proteomes" id="UP000252770"/>
    </source>
</evidence>
<evidence type="ECO:0000313" key="5">
    <source>
        <dbReference type="EMBL" id="RCK70286.1"/>
    </source>
</evidence>
<organism evidence="5 6">
    <name type="scientific">Desertihabitans brevis</name>
    <dbReference type="NCBI Taxonomy" id="2268447"/>
    <lineage>
        <taxon>Bacteria</taxon>
        <taxon>Bacillati</taxon>
        <taxon>Actinomycetota</taxon>
        <taxon>Actinomycetes</taxon>
        <taxon>Propionibacteriales</taxon>
        <taxon>Propionibacteriaceae</taxon>
        <taxon>Desertihabitans</taxon>
    </lineage>
</organism>
<dbReference type="GO" id="GO:0046872">
    <property type="term" value="F:metal ion binding"/>
    <property type="evidence" value="ECO:0007669"/>
    <property type="project" value="UniProtKB-KW"/>
</dbReference>
<dbReference type="InterPro" id="IPR048647">
    <property type="entry name" value="RlmA_N"/>
</dbReference>
<dbReference type="PANTHER" id="PTHR43460:SF1">
    <property type="entry name" value="METHYLTRANSFERASE TYPE 11 DOMAIN-CONTAINING PROTEIN"/>
    <property type="match status" value="1"/>
</dbReference>
<dbReference type="InterPro" id="IPR029063">
    <property type="entry name" value="SAM-dependent_MTases_sf"/>
</dbReference>
<dbReference type="InterPro" id="IPR016718">
    <property type="entry name" value="rRNA_m1G-MeTrfase_A_prd"/>
</dbReference>
<dbReference type="InterPro" id="IPR013216">
    <property type="entry name" value="Methyltransf_11"/>
</dbReference>
<feature type="binding site" evidence="2">
    <location>
        <position position="191"/>
    </location>
    <ligand>
        <name>S-adenosyl-L-methionine</name>
        <dbReference type="ChEBI" id="CHEBI:59789"/>
    </ligand>
</feature>
<evidence type="ECO:0000259" key="3">
    <source>
        <dbReference type="Pfam" id="PF08241"/>
    </source>
</evidence>
<accession>A0A367YWL1</accession>
<dbReference type="SUPFAM" id="SSF53335">
    <property type="entry name" value="S-adenosyl-L-methionine-dependent methyltransferases"/>
    <property type="match status" value="1"/>
</dbReference>
<keyword evidence="2" id="KW-0949">S-adenosyl-L-methionine</keyword>
<feature type="domain" description="Methyltransferase type 11" evidence="3">
    <location>
        <begin position="98"/>
        <end position="183"/>
    </location>
</feature>
<dbReference type="InterPro" id="IPR052939">
    <property type="entry name" value="23S_rRNA_MeTrnsfrase_RlmA"/>
</dbReference>
<feature type="binding site" evidence="2">
    <location>
        <position position="76"/>
    </location>
    <ligand>
        <name>S-adenosyl-L-methionine</name>
        <dbReference type="ChEBI" id="CHEBI:59789"/>
    </ligand>
</feature>
<sequence>MDGAEHLADVFVCPLCAGAFGVRDGRTLVCPAGHAFDVAREGYANLVPAQSRRSKEPGYNSELMTARHRFFASGGYRPVAEAVAGLAAGAAGPGARLLDAGCGEGYYLRVLRERAPGLDLLGTDVSRPGVRTASRADPAGAYAVASSYALPVPDASLDVLVSHFSPNPVEEFARVLRPGGTLLVGGPGADHLFSLKAAVYDHPRRHDEDKHVLTDPRFTPAGREVVRYELPVGDPGTLAALFTMTPYSYGATDADRLLGRSGGAFGTEVHVVLDRYVRTS</sequence>
<feature type="binding site" evidence="2">
    <location>
        <begin position="104"/>
        <end position="105"/>
    </location>
    <ligand>
        <name>S-adenosyl-L-methionine</name>
        <dbReference type="ChEBI" id="CHEBI:59789"/>
    </ligand>
</feature>
<dbReference type="Pfam" id="PF21302">
    <property type="entry name" value="Zn_ribbon_RlmA"/>
    <property type="match status" value="1"/>
</dbReference>
<dbReference type="GO" id="GO:0032259">
    <property type="term" value="P:methylation"/>
    <property type="evidence" value="ECO:0007669"/>
    <property type="project" value="UniProtKB-KW"/>
</dbReference>
<keyword evidence="5" id="KW-0808">Transferase</keyword>
<protein>
    <submittedName>
        <fullName evidence="5">Methyltransferase domain-containing protein</fullName>
    </submittedName>
</protein>
<evidence type="ECO:0000256" key="2">
    <source>
        <dbReference type="PIRSR" id="PIRSR018249-2"/>
    </source>
</evidence>
<dbReference type="Gene3D" id="3.40.50.150">
    <property type="entry name" value="Vaccinia Virus protein VP39"/>
    <property type="match status" value="1"/>
</dbReference>
<feature type="domain" description="23S rRNA (guanine(745)-N(1))-methyltransferase N-terminal" evidence="4">
    <location>
        <begin position="11"/>
        <end position="55"/>
    </location>
</feature>
<dbReference type="PIRSF" id="PIRSF018249">
    <property type="entry name" value="MyrA_prd"/>
    <property type="match status" value="1"/>
</dbReference>
<dbReference type="PANTHER" id="PTHR43460">
    <property type="entry name" value="METHYLTRANSFERASE"/>
    <property type="match status" value="1"/>
</dbReference>
<comment type="caution">
    <text evidence="5">The sequence shown here is derived from an EMBL/GenBank/DDBJ whole genome shotgun (WGS) entry which is preliminary data.</text>
</comment>
<evidence type="ECO:0000256" key="1">
    <source>
        <dbReference type="PIRSR" id="PIRSR018249-1"/>
    </source>
</evidence>
<dbReference type="GO" id="GO:0008757">
    <property type="term" value="F:S-adenosylmethionine-dependent methyltransferase activity"/>
    <property type="evidence" value="ECO:0007669"/>
    <property type="project" value="InterPro"/>
</dbReference>
<dbReference type="Proteomes" id="UP000252770">
    <property type="component" value="Unassembled WGS sequence"/>
</dbReference>
<keyword evidence="1" id="KW-0862">Zinc</keyword>
<keyword evidence="6" id="KW-1185">Reference proteome</keyword>
<dbReference type="Pfam" id="PF08241">
    <property type="entry name" value="Methyltransf_11"/>
    <property type="match status" value="1"/>
</dbReference>
<dbReference type="EMBL" id="QOUI01000003">
    <property type="protein sequence ID" value="RCK70286.1"/>
    <property type="molecule type" value="Genomic_DNA"/>
</dbReference>
<dbReference type="AlphaFoldDB" id="A0A367YWL1"/>
<keyword evidence="1" id="KW-0479">Metal-binding</keyword>
<gene>
    <name evidence="5" type="ORF">DT076_06405</name>
</gene>
<feature type="binding site" evidence="1">
    <location>
        <position position="30"/>
    </location>
    <ligand>
        <name>Zn(2+)</name>
        <dbReference type="ChEBI" id="CHEBI:29105"/>
    </ligand>
</feature>
<feature type="binding site" evidence="1">
    <location>
        <position position="34"/>
    </location>
    <ligand>
        <name>Zn(2+)</name>
        <dbReference type="ChEBI" id="CHEBI:29105"/>
    </ligand>
</feature>
<feature type="binding site" evidence="1">
    <location>
        <position position="13"/>
    </location>
    <ligand>
        <name>Zn(2+)</name>
        <dbReference type="ChEBI" id="CHEBI:29105"/>
    </ligand>
</feature>
<dbReference type="RefSeq" id="WP_114125828.1">
    <property type="nucleotide sequence ID" value="NZ_QOUI01000003.1"/>
</dbReference>
<proteinExistence type="predicted"/>